<comment type="caution">
    <text evidence="1">The sequence shown here is derived from an EMBL/GenBank/DDBJ whole genome shotgun (WGS) entry which is preliminary data.</text>
</comment>
<protein>
    <submittedName>
        <fullName evidence="1">Uncharacterized protein</fullName>
    </submittedName>
</protein>
<accession>A0A5C6UN58</accession>
<dbReference type="EMBL" id="VOPY01000001">
    <property type="protein sequence ID" value="TXC74409.1"/>
    <property type="molecule type" value="Genomic_DNA"/>
</dbReference>
<name>A0A5C6UN58_9SPHN</name>
<evidence type="ECO:0000313" key="2">
    <source>
        <dbReference type="Proteomes" id="UP000321129"/>
    </source>
</evidence>
<sequence>MPRWKIVTLAILALLIALIVWQYPGLKAQAEAGSAYGARVGCSCRYVENRELGNCESDFEPGMAMVSLSDDPETRTVTASVPLLGSASAHYAGLSGCILDRED</sequence>
<dbReference type="AlphaFoldDB" id="A0A5C6UN58"/>
<organism evidence="1 2">
    <name type="scientific">Flavisphingopyxis soli</name>
    <dbReference type="NCBI Taxonomy" id="2601267"/>
    <lineage>
        <taxon>Bacteria</taxon>
        <taxon>Pseudomonadati</taxon>
        <taxon>Pseudomonadota</taxon>
        <taxon>Alphaproteobacteria</taxon>
        <taxon>Sphingomonadales</taxon>
        <taxon>Sphingopyxidaceae</taxon>
        <taxon>Flavisphingopyxis</taxon>
    </lineage>
</organism>
<proteinExistence type="predicted"/>
<dbReference type="Proteomes" id="UP000321129">
    <property type="component" value="Unassembled WGS sequence"/>
</dbReference>
<dbReference type="OrthoDB" id="7391866at2"/>
<gene>
    <name evidence="1" type="ORF">FSZ31_02440</name>
</gene>
<reference evidence="1 2" key="1">
    <citation type="submission" date="2019-08" db="EMBL/GenBank/DDBJ databases">
        <title>Sphingorhabdus soil sp. nov., isolated from arctic soil.</title>
        <authorList>
            <person name="Liu Y."/>
        </authorList>
    </citation>
    <scope>NUCLEOTIDE SEQUENCE [LARGE SCALE GENOMIC DNA]</scope>
    <source>
        <strain evidence="1 2">D-2Q-5-6</strain>
    </source>
</reference>
<evidence type="ECO:0000313" key="1">
    <source>
        <dbReference type="EMBL" id="TXC74409.1"/>
    </source>
</evidence>
<keyword evidence="2" id="KW-1185">Reference proteome</keyword>